<dbReference type="InterPro" id="IPR002913">
    <property type="entry name" value="START_lipid-bd_dom"/>
</dbReference>
<dbReference type="InterPro" id="IPR001849">
    <property type="entry name" value="PH_domain"/>
</dbReference>
<dbReference type="PROSITE" id="PS50848">
    <property type="entry name" value="START"/>
    <property type="match status" value="1"/>
</dbReference>
<keyword evidence="2" id="KW-0472">Membrane</keyword>
<proteinExistence type="predicted"/>
<dbReference type="CDD" id="cd00177">
    <property type="entry name" value="START"/>
    <property type="match status" value="1"/>
</dbReference>
<evidence type="ECO:0000256" key="2">
    <source>
        <dbReference type="SAM" id="Phobius"/>
    </source>
</evidence>
<dbReference type="Pfam" id="PF01852">
    <property type="entry name" value="START"/>
    <property type="match status" value="1"/>
</dbReference>
<dbReference type="GO" id="GO:0008289">
    <property type="term" value="F:lipid binding"/>
    <property type="evidence" value="ECO:0007669"/>
    <property type="project" value="InterPro"/>
</dbReference>
<gene>
    <name evidence="5" type="ORF">H0E87_018076</name>
</gene>
<feature type="transmembrane region" description="Helical" evidence="2">
    <location>
        <begin position="684"/>
        <end position="703"/>
    </location>
</feature>
<dbReference type="AlphaFoldDB" id="A0A8T2Y2X5"/>
<keyword evidence="2" id="KW-1133">Transmembrane helix</keyword>
<feature type="transmembrane region" description="Helical" evidence="2">
    <location>
        <begin position="482"/>
        <end position="500"/>
    </location>
</feature>
<dbReference type="PROSITE" id="PS50003">
    <property type="entry name" value="PH_DOMAIN"/>
    <property type="match status" value="1"/>
</dbReference>
<dbReference type="EMBL" id="JACEGQ020000009">
    <property type="protein sequence ID" value="KAH8499431.1"/>
    <property type="molecule type" value="Genomic_DNA"/>
</dbReference>
<feature type="domain" description="START" evidence="4">
    <location>
        <begin position="887"/>
        <end position="1044"/>
    </location>
</feature>
<feature type="transmembrane region" description="Helical" evidence="2">
    <location>
        <begin position="562"/>
        <end position="580"/>
    </location>
</feature>
<feature type="transmembrane region" description="Helical" evidence="2">
    <location>
        <begin position="20"/>
        <end position="42"/>
    </location>
</feature>
<feature type="transmembrane region" description="Helical" evidence="2">
    <location>
        <begin position="592"/>
        <end position="611"/>
    </location>
</feature>
<evidence type="ECO:0000259" key="4">
    <source>
        <dbReference type="PROSITE" id="PS50848"/>
    </source>
</evidence>
<dbReference type="Pfam" id="PF03151">
    <property type="entry name" value="TPT"/>
    <property type="match status" value="1"/>
</dbReference>
<dbReference type="PANTHER" id="PTHR31210:SF43">
    <property type="entry name" value="STORAGE PROTEIN-RELATED"/>
    <property type="match status" value="1"/>
</dbReference>
<dbReference type="Gene3D" id="3.30.530.20">
    <property type="match status" value="1"/>
</dbReference>
<keyword evidence="6" id="KW-1185">Reference proteome</keyword>
<dbReference type="Pfam" id="PF05212">
    <property type="entry name" value="DUF707"/>
    <property type="match status" value="1"/>
</dbReference>
<reference evidence="5" key="1">
    <citation type="journal article" date="2021" name="J. Hered.">
        <title>Genome Assembly of Salicaceae Populus deltoides (Eastern Cottonwood) I-69 Based on Nanopore Sequencing and Hi-C Technologies.</title>
        <authorList>
            <person name="Bai S."/>
            <person name="Wu H."/>
            <person name="Zhang J."/>
            <person name="Pan Z."/>
            <person name="Zhao W."/>
            <person name="Li Z."/>
            <person name="Tong C."/>
        </authorList>
    </citation>
    <scope>NUCLEOTIDE SEQUENCE</scope>
    <source>
        <tissue evidence="5">Leaf</tissue>
    </source>
</reference>
<name>A0A8T2Y2X5_POPDE</name>
<dbReference type="SMART" id="SM00234">
    <property type="entry name" value="START"/>
    <property type="match status" value="1"/>
</dbReference>
<dbReference type="SUPFAM" id="SSF50729">
    <property type="entry name" value="PH domain-like"/>
    <property type="match status" value="1"/>
</dbReference>
<dbReference type="SUPFAM" id="SSF55961">
    <property type="entry name" value="Bet v1-like"/>
    <property type="match status" value="1"/>
</dbReference>
<dbReference type="FunFam" id="3.30.530.20:FF:000068">
    <property type="entry name" value="Pleckstrin homology (PH) and lipid-binding START domains-containing protein"/>
    <property type="match status" value="1"/>
</dbReference>
<feature type="transmembrane region" description="Helical" evidence="2">
    <location>
        <begin position="539"/>
        <end position="556"/>
    </location>
</feature>
<feature type="transmembrane region" description="Helical" evidence="2">
    <location>
        <begin position="416"/>
        <end position="439"/>
    </location>
</feature>
<accession>A0A8T2Y2X5</accession>
<evidence type="ECO:0000313" key="5">
    <source>
        <dbReference type="EMBL" id="KAH8499431.1"/>
    </source>
</evidence>
<dbReference type="Proteomes" id="UP000807159">
    <property type="component" value="Chromosome 9"/>
</dbReference>
<dbReference type="InterPro" id="IPR007877">
    <property type="entry name" value="DUF707"/>
</dbReference>
<feature type="transmembrane region" description="Helical" evidence="2">
    <location>
        <begin position="657"/>
        <end position="678"/>
    </location>
</feature>
<evidence type="ECO:0000256" key="1">
    <source>
        <dbReference type="SAM" id="MobiDB-lite"/>
    </source>
</evidence>
<comment type="caution">
    <text evidence="5">The sequence shown here is derived from an EMBL/GenBank/DDBJ whole genome shotgun (WGS) entry which is preliminary data.</text>
</comment>
<feature type="compositionally biased region" description="Basic and acidic residues" evidence="1">
    <location>
        <begin position="734"/>
        <end position="744"/>
    </location>
</feature>
<dbReference type="InterPro" id="IPR023393">
    <property type="entry name" value="START-like_dom_sf"/>
</dbReference>
<protein>
    <submittedName>
        <fullName evidence="5">Uncharacterized protein</fullName>
    </submittedName>
</protein>
<feature type="region of interest" description="Disordered" evidence="1">
    <location>
        <begin position="725"/>
        <end position="744"/>
    </location>
</feature>
<keyword evidence="2" id="KW-0812">Transmembrane</keyword>
<feature type="domain" description="PH" evidence="3">
    <location>
        <begin position="800"/>
        <end position="834"/>
    </location>
</feature>
<evidence type="ECO:0000313" key="6">
    <source>
        <dbReference type="Proteomes" id="UP000807159"/>
    </source>
</evidence>
<feature type="transmembrane region" description="Helical" evidence="2">
    <location>
        <begin position="623"/>
        <end position="645"/>
    </location>
</feature>
<dbReference type="InterPro" id="IPR004853">
    <property type="entry name" value="Sugar_P_trans_dom"/>
</dbReference>
<feature type="transmembrane region" description="Helical" evidence="2">
    <location>
        <begin position="445"/>
        <end position="466"/>
    </location>
</feature>
<organism evidence="5 6">
    <name type="scientific">Populus deltoides</name>
    <name type="common">Eastern poplar</name>
    <name type="synonym">Eastern cottonwood</name>
    <dbReference type="NCBI Taxonomy" id="3696"/>
    <lineage>
        <taxon>Eukaryota</taxon>
        <taxon>Viridiplantae</taxon>
        <taxon>Streptophyta</taxon>
        <taxon>Embryophyta</taxon>
        <taxon>Tracheophyta</taxon>
        <taxon>Spermatophyta</taxon>
        <taxon>Magnoliopsida</taxon>
        <taxon>eudicotyledons</taxon>
        <taxon>Gunneridae</taxon>
        <taxon>Pentapetalae</taxon>
        <taxon>rosids</taxon>
        <taxon>fabids</taxon>
        <taxon>Malpighiales</taxon>
        <taxon>Salicaceae</taxon>
        <taxon>Saliceae</taxon>
        <taxon>Populus</taxon>
    </lineage>
</organism>
<sequence>MGTIHRSGVYRKTNDSARLIIVTIVGVAFGFFVGISFPAVTFTKNEFRKSKSLETLGSGSNVTNIYVPTNPHGAELLPPGIVVAESDFYLRRLWGEPSEDMLKKPKYLLTFTVGYDQRNNINTAVKKFSDDFQILLFHYDGRTSEWDQFEWSKSAIHVSVMRQTKWWYAKRFLHPDIVGAYEYIFIWDEDLGVEHFNGEKYIQLVKKHGLEISQPGLEPNNGLTWQMTKRRGDREVHKDTEEKPGWCSDPHLPPCAAFVEIMAPVFSREAWRCVWHMIQNDLVHGWGLDFALRRCVEPAHEKIGVVDSQWIIHQVIPSLGSQGKSEKGKAPWEGVRARCRNEWSLFRSRLADAEQAYISQTKKGQNMRQGAGSEAVAATRSEWSITEGGLVGLSPDITVEAKSDFSKMGEMSSFQLGVIGALFLSVASSVSIVICNKALMSNLGFPFATTLTSWHLIVTFCTLHAAQRFHLFDAKAIDMKTVMLFGILNGVSIGLLNLSLGFNSIGFYQMTKLAIIPFTVLLETLFLKKQFSQKIKLSLLVLLGGVAIASVTDLQLNFVGTILSLLAIVTTCVGQILTNTIQKRLNVSSTQLLYQSAPFQAAILFVSGPFVDHFLTKKNVFAYKYSSIVLAFIILSCIISVSVNFSTFMVIGKTSPVTYQVLGHLKTCLVLAFGYTLLHDPFTIRNIIGILVAIIGMGLYSYFCVQDNKKKQSADLSLASQMKDKDSTPLLGMPDKEGHEAKKSTKEALLLAGTHKKLRKSTSSKKPVHPDPVRSAIIDSCIRVTDNGRESIHRKVFFIFTVYNTSNHNDQLKLGASSPEEAARWIHSIQEAALKGAHSIVGCSRSSCQSFRLSGPSWVNHNKPIDWTHCSSTHTDLVTDVIAPSPWTIFGCQNGLRLFKEAKDRDSPGKWDDHPAIMAVGVVDGTSEAIFQTLMSLGPSRSKWDFCFYKGSVVEHLDGHMDIIHKELYNDWLPWGMKRRDFLLRRYWRREDDGTYVILYHSVYHKKCPPQKGYVRACLKSGGYVISPVNHERRSVVKHMLAVDWKSWKSYLRTSSARSITIRMLGRVAALRELFKAKLGNCPSSDFSSGELVGNMRLHQIEGDQRIDVQTPTNDGMTKECMNEEVDKTPSEHASLVGLNDPADEFFDVPEPSDYDQLENGWSSDFDPEMYSQDARQPKLSTAAGFVKKLHELAGDFELDDAY</sequence>
<dbReference type="PANTHER" id="PTHR31210">
    <property type="entry name" value="OS06G0731900 PROTEIN"/>
    <property type="match status" value="1"/>
</dbReference>
<evidence type="ECO:0000259" key="3">
    <source>
        <dbReference type="PROSITE" id="PS50003"/>
    </source>
</evidence>